<dbReference type="AlphaFoldDB" id="A0A177BTJ0"/>
<proteinExistence type="predicted"/>
<organism evidence="1 2">
    <name type="scientific">Paraphaeosphaeria sporulosa</name>
    <dbReference type="NCBI Taxonomy" id="1460663"/>
    <lineage>
        <taxon>Eukaryota</taxon>
        <taxon>Fungi</taxon>
        <taxon>Dikarya</taxon>
        <taxon>Ascomycota</taxon>
        <taxon>Pezizomycotina</taxon>
        <taxon>Dothideomycetes</taxon>
        <taxon>Pleosporomycetidae</taxon>
        <taxon>Pleosporales</taxon>
        <taxon>Massarineae</taxon>
        <taxon>Didymosphaeriaceae</taxon>
        <taxon>Paraphaeosphaeria</taxon>
    </lineage>
</organism>
<accession>A0A177BTJ0</accession>
<keyword evidence="2" id="KW-1185">Reference proteome</keyword>
<dbReference type="GeneID" id="28769647"/>
<dbReference type="Proteomes" id="UP000077069">
    <property type="component" value="Unassembled WGS sequence"/>
</dbReference>
<evidence type="ECO:0000313" key="1">
    <source>
        <dbReference type="EMBL" id="OAF98713.1"/>
    </source>
</evidence>
<dbReference type="InParanoid" id="A0A177BTJ0"/>
<gene>
    <name evidence="1" type="ORF">CC84DRAFT_421542</name>
</gene>
<name>A0A177BTJ0_9PLEO</name>
<dbReference type="RefSeq" id="XP_018029079.1">
    <property type="nucleotide sequence ID" value="XM_018186161.1"/>
</dbReference>
<dbReference type="EMBL" id="KV441564">
    <property type="protein sequence ID" value="OAF98713.1"/>
    <property type="molecule type" value="Genomic_DNA"/>
</dbReference>
<evidence type="ECO:0000313" key="2">
    <source>
        <dbReference type="Proteomes" id="UP000077069"/>
    </source>
</evidence>
<protein>
    <submittedName>
        <fullName evidence="1">Uncharacterized protein</fullName>
    </submittedName>
</protein>
<reference evidence="1 2" key="1">
    <citation type="submission" date="2016-05" db="EMBL/GenBank/DDBJ databases">
        <title>Comparative analysis of secretome profiles of manganese(II)-oxidizing ascomycete fungi.</title>
        <authorList>
            <consortium name="DOE Joint Genome Institute"/>
            <person name="Zeiner C.A."/>
            <person name="Purvine S.O."/>
            <person name="Zink E.M."/>
            <person name="Wu S."/>
            <person name="Pasa-Tolic L."/>
            <person name="Chaput D.L."/>
            <person name="Haridas S."/>
            <person name="Grigoriev I.V."/>
            <person name="Santelli C.M."/>
            <person name="Hansel C.M."/>
        </authorList>
    </citation>
    <scope>NUCLEOTIDE SEQUENCE [LARGE SCALE GENOMIC DNA]</scope>
    <source>
        <strain evidence="1 2">AP3s5-JAC2a</strain>
    </source>
</reference>
<sequence length="113" mass="12763">MSLQTVLEPPKHVNMPFPTSMILWATNIPFCTGIHSLRTRHNLCSPKRLLGIGVKPKTLPELSPGNATSPLSYPRTHFTRLHMLCIELFPLSLAKFRLRDSQAQIHDLDKPTP</sequence>